<dbReference type="Pfam" id="PF01131">
    <property type="entry name" value="Topoisom_bac"/>
    <property type="match status" value="1"/>
</dbReference>
<evidence type="ECO:0000256" key="3">
    <source>
        <dbReference type="ARBA" id="ARBA00023029"/>
    </source>
</evidence>
<gene>
    <name evidence="7" type="ORF">ENJ61_06090</name>
</gene>
<dbReference type="PRINTS" id="PR00417">
    <property type="entry name" value="PRTPISMRASEI"/>
</dbReference>
<accession>A0A7C5QIN9</accession>
<dbReference type="InterPro" id="IPR005736">
    <property type="entry name" value="Reverse_gyrase"/>
</dbReference>
<evidence type="ECO:0000256" key="5">
    <source>
        <dbReference type="ARBA" id="ARBA00023235"/>
    </source>
</evidence>
<dbReference type="PANTHER" id="PTHR43505">
    <property type="entry name" value="REVERSE GYRASE"/>
    <property type="match status" value="1"/>
</dbReference>
<sequence length="185" mass="21957">LYELVFRRFMASQMKPVRVVVEKLSLKLPYYSWSEEVVTEIREHGFDLTLKTFRLFRREGKFTVEKGELRKIPKVPLYTQGSLIQEMKRRGLGRPSTYAQIVQTLLDRGYVRESGGRLVPTRMGIRIYSYLREHYPDYVSEELTRELEAAMDRIERGEMDYLEPLHRIHRIKELLREGTGDPHHG</sequence>
<keyword evidence="2" id="KW-0963">Cytoplasm</keyword>
<comment type="subcellular location">
    <subcellularLocation>
        <location evidence="1">Cytoplasm</location>
    </subcellularLocation>
</comment>
<name>A0A7C5QIN9_AQUAO</name>
<keyword evidence="3" id="KW-0799">Topoisomerase</keyword>
<dbReference type="SMART" id="SM00437">
    <property type="entry name" value="TOP1Ac"/>
    <property type="match status" value="1"/>
</dbReference>
<dbReference type="InterPro" id="IPR023405">
    <property type="entry name" value="Topo_IA_core_domain"/>
</dbReference>
<comment type="caution">
    <text evidence="7">The sequence shown here is derived from an EMBL/GenBank/DDBJ whole genome shotgun (WGS) entry which is preliminary data.</text>
</comment>
<organism evidence="7">
    <name type="scientific">Aquifex aeolicus</name>
    <dbReference type="NCBI Taxonomy" id="63363"/>
    <lineage>
        <taxon>Bacteria</taxon>
        <taxon>Pseudomonadati</taxon>
        <taxon>Aquificota</taxon>
        <taxon>Aquificia</taxon>
        <taxon>Aquificales</taxon>
        <taxon>Aquificaceae</taxon>
        <taxon>Aquifex</taxon>
    </lineage>
</organism>
<dbReference type="InterPro" id="IPR013497">
    <property type="entry name" value="Topo_IA_cen"/>
</dbReference>
<dbReference type="GO" id="GO:0006265">
    <property type="term" value="P:DNA topological change"/>
    <property type="evidence" value="ECO:0007669"/>
    <property type="project" value="InterPro"/>
</dbReference>
<evidence type="ECO:0000259" key="6">
    <source>
        <dbReference type="PROSITE" id="PS52039"/>
    </source>
</evidence>
<evidence type="ECO:0000256" key="4">
    <source>
        <dbReference type="ARBA" id="ARBA00023125"/>
    </source>
</evidence>
<dbReference type="Gene3D" id="1.10.460.10">
    <property type="entry name" value="Topoisomerase I, domain 2"/>
    <property type="match status" value="1"/>
</dbReference>
<keyword evidence="5" id="KW-0413">Isomerase</keyword>
<evidence type="ECO:0000256" key="1">
    <source>
        <dbReference type="ARBA" id="ARBA00004496"/>
    </source>
</evidence>
<proteinExistence type="predicted"/>
<dbReference type="InterPro" id="IPR013824">
    <property type="entry name" value="Topo_IA_cen_sub1"/>
</dbReference>
<feature type="non-terminal residue" evidence="7">
    <location>
        <position position="1"/>
    </location>
</feature>
<dbReference type="PANTHER" id="PTHR43505:SF1">
    <property type="entry name" value="REVERSE GYRASE"/>
    <property type="match status" value="1"/>
</dbReference>
<dbReference type="PROSITE" id="PS52039">
    <property type="entry name" value="TOPO_IA_2"/>
    <property type="match status" value="1"/>
</dbReference>
<dbReference type="GO" id="GO:0005737">
    <property type="term" value="C:cytoplasm"/>
    <property type="evidence" value="ECO:0007669"/>
    <property type="project" value="UniProtKB-SubCell"/>
</dbReference>
<protein>
    <submittedName>
        <fullName evidence="7">Reverse gyrase</fullName>
    </submittedName>
</protein>
<dbReference type="GO" id="GO:0160097">
    <property type="term" value="F:reverse gyrase activity"/>
    <property type="evidence" value="ECO:0007669"/>
    <property type="project" value="UniProtKB-ARBA"/>
</dbReference>
<evidence type="ECO:0000256" key="2">
    <source>
        <dbReference type="ARBA" id="ARBA00022490"/>
    </source>
</evidence>
<dbReference type="InterPro" id="IPR003602">
    <property type="entry name" value="Topo_IA_DNA-bd_dom"/>
</dbReference>
<dbReference type="GO" id="GO:0003677">
    <property type="term" value="F:DNA binding"/>
    <property type="evidence" value="ECO:0007669"/>
    <property type="project" value="UniProtKB-KW"/>
</dbReference>
<dbReference type="SUPFAM" id="SSF56712">
    <property type="entry name" value="Prokaryotic type I DNA topoisomerase"/>
    <property type="match status" value="1"/>
</dbReference>
<keyword evidence="4" id="KW-0238">DNA-binding</keyword>
<dbReference type="Proteomes" id="UP000885792">
    <property type="component" value="Unassembled WGS sequence"/>
</dbReference>
<dbReference type="EMBL" id="DRNB01000218">
    <property type="protein sequence ID" value="HHJ64462.1"/>
    <property type="molecule type" value="Genomic_DNA"/>
</dbReference>
<evidence type="ECO:0000313" key="7">
    <source>
        <dbReference type="EMBL" id="HHJ64462.1"/>
    </source>
</evidence>
<dbReference type="AlphaFoldDB" id="A0A7C5QIN9"/>
<reference evidence="7" key="1">
    <citation type="journal article" date="2020" name="mSystems">
        <title>Genome- and Community-Level Interaction Insights into Carbon Utilization and Element Cycling Functions of Hydrothermarchaeota in Hydrothermal Sediment.</title>
        <authorList>
            <person name="Zhou Z."/>
            <person name="Liu Y."/>
            <person name="Xu W."/>
            <person name="Pan J."/>
            <person name="Luo Z.H."/>
            <person name="Li M."/>
        </authorList>
    </citation>
    <scope>NUCLEOTIDE SEQUENCE [LARGE SCALE GENOMIC DNA]</scope>
    <source>
        <strain evidence="7">HyVt-501</strain>
    </source>
</reference>
<feature type="domain" description="Topo IA-type catalytic" evidence="6">
    <location>
        <begin position="1"/>
        <end position="176"/>
    </location>
</feature>